<organism evidence="1">
    <name type="scientific">Spirodela intermedia</name>
    <name type="common">Intermediate duckweed</name>
    <dbReference type="NCBI Taxonomy" id="51605"/>
    <lineage>
        <taxon>Eukaryota</taxon>
        <taxon>Viridiplantae</taxon>
        <taxon>Streptophyta</taxon>
        <taxon>Embryophyta</taxon>
        <taxon>Tracheophyta</taxon>
        <taxon>Spermatophyta</taxon>
        <taxon>Magnoliopsida</taxon>
        <taxon>Liliopsida</taxon>
        <taxon>Araceae</taxon>
        <taxon>Lemnoideae</taxon>
        <taxon>Spirodela</taxon>
    </lineage>
</organism>
<protein>
    <submittedName>
        <fullName evidence="1">Uncharacterized protein</fullName>
    </submittedName>
</protein>
<proteinExistence type="predicted"/>
<dbReference type="EMBL" id="LR743596">
    <property type="protein sequence ID" value="CAA2625479.1"/>
    <property type="molecule type" value="Genomic_DNA"/>
</dbReference>
<dbReference type="InterPro" id="IPR039261">
    <property type="entry name" value="FNR_nucleotide-bd"/>
</dbReference>
<dbReference type="Gene3D" id="3.40.50.80">
    <property type="entry name" value="Nucleotide-binding domain of ferredoxin-NADP reductase (FNR) module"/>
    <property type="match status" value="1"/>
</dbReference>
<keyword evidence="2" id="KW-1185">Reference proteome</keyword>
<reference evidence="1 2" key="1">
    <citation type="submission" date="2019-12" db="EMBL/GenBank/DDBJ databases">
        <authorList>
            <person name="Scholz U."/>
            <person name="Mascher M."/>
            <person name="Fiebig A."/>
        </authorList>
    </citation>
    <scope>NUCLEOTIDE SEQUENCE</scope>
</reference>
<dbReference type="Proteomes" id="UP001189122">
    <property type="component" value="Unassembled WGS sequence"/>
</dbReference>
<dbReference type="EMBL" id="CACRZD030000009">
    <property type="protein sequence ID" value="CAA6664851.1"/>
    <property type="molecule type" value="Genomic_DNA"/>
</dbReference>
<dbReference type="AlphaFoldDB" id="A0A7I8J457"/>
<evidence type="ECO:0000313" key="2">
    <source>
        <dbReference type="Proteomes" id="UP001189122"/>
    </source>
</evidence>
<name>A0A7I8J457_SPIIN</name>
<accession>A0A7I8J457</accession>
<evidence type="ECO:0000313" key="1">
    <source>
        <dbReference type="EMBL" id="CAA2625479.1"/>
    </source>
</evidence>
<dbReference type="SUPFAM" id="SSF52343">
    <property type="entry name" value="Ferredoxin reductase-like, C-terminal NADP-linked domain"/>
    <property type="match status" value="1"/>
</dbReference>
<sequence length="67" mass="7477">MKEERKRVWRLLSGGAAVYIAGSTRMPADVVEALEEIIAEEAGLSEEAAARWLGKERAEKIFIEAWS</sequence>
<gene>
    <name evidence="1" type="ORF">SI7747_09011240</name>
</gene>